<evidence type="ECO:0000256" key="4">
    <source>
        <dbReference type="ARBA" id="ARBA00022777"/>
    </source>
</evidence>
<dbReference type="Pfam" id="PF07714">
    <property type="entry name" value="PK_Tyr_Ser-Thr"/>
    <property type="match status" value="1"/>
</dbReference>
<proteinExistence type="inferred from homology"/>
<name>A0ABQ8EQY4_BRANA</name>
<dbReference type="InterPro" id="IPR000719">
    <property type="entry name" value="Prot_kinase_dom"/>
</dbReference>
<feature type="domain" description="Protein kinase" evidence="9">
    <location>
        <begin position="50"/>
        <end position="343"/>
    </location>
</feature>
<evidence type="ECO:0000256" key="6">
    <source>
        <dbReference type="PROSITE-ProRule" id="PRU10141"/>
    </source>
</evidence>
<feature type="binding site" evidence="6">
    <location>
        <position position="78"/>
    </location>
    <ligand>
        <name>ATP</name>
        <dbReference type="ChEBI" id="CHEBI:30616"/>
    </ligand>
</feature>
<dbReference type="PROSITE" id="PS00108">
    <property type="entry name" value="PROTEIN_KINASE_ST"/>
    <property type="match status" value="1"/>
</dbReference>
<dbReference type="InterPro" id="IPR052059">
    <property type="entry name" value="CR_Ser/Thr_kinase"/>
</dbReference>
<dbReference type="EMBL" id="JAGKQM010000001">
    <property type="protein sequence ID" value="KAH0943991.1"/>
    <property type="molecule type" value="Genomic_DNA"/>
</dbReference>
<evidence type="ECO:0000256" key="1">
    <source>
        <dbReference type="ARBA" id="ARBA00022527"/>
    </source>
</evidence>
<keyword evidence="5 6" id="KW-0067">ATP-binding</keyword>
<evidence type="ECO:0000259" key="9">
    <source>
        <dbReference type="PROSITE" id="PS50011"/>
    </source>
</evidence>
<feature type="compositionally biased region" description="Polar residues" evidence="8">
    <location>
        <begin position="331"/>
        <end position="343"/>
    </location>
</feature>
<dbReference type="Gene3D" id="1.10.510.10">
    <property type="entry name" value="Transferase(Phosphotransferase) domain 1"/>
    <property type="match status" value="2"/>
</dbReference>
<dbReference type="InterPro" id="IPR001245">
    <property type="entry name" value="Ser-Thr/Tyr_kinase_cat_dom"/>
</dbReference>
<evidence type="ECO:0000256" key="2">
    <source>
        <dbReference type="ARBA" id="ARBA00022679"/>
    </source>
</evidence>
<evidence type="ECO:0000256" key="7">
    <source>
        <dbReference type="RuleBase" id="RU000304"/>
    </source>
</evidence>
<feature type="compositionally biased region" description="Low complexity" evidence="8">
    <location>
        <begin position="304"/>
        <end position="330"/>
    </location>
</feature>
<comment type="caution">
    <text evidence="10">The sequence shown here is derived from an EMBL/GenBank/DDBJ whole genome shotgun (WGS) entry which is preliminary data.</text>
</comment>
<dbReference type="SUPFAM" id="SSF56112">
    <property type="entry name" value="Protein kinase-like (PK-like)"/>
    <property type="match status" value="1"/>
</dbReference>
<organism evidence="10 11">
    <name type="scientific">Brassica napus</name>
    <name type="common">Rape</name>
    <dbReference type="NCBI Taxonomy" id="3708"/>
    <lineage>
        <taxon>Eukaryota</taxon>
        <taxon>Viridiplantae</taxon>
        <taxon>Streptophyta</taxon>
        <taxon>Embryophyta</taxon>
        <taxon>Tracheophyta</taxon>
        <taxon>Spermatophyta</taxon>
        <taxon>Magnoliopsida</taxon>
        <taxon>eudicotyledons</taxon>
        <taxon>Gunneridae</taxon>
        <taxon>Pentapetalae</taxon>
        <taxon>rosids</taxon>
        <taxon>malvids</taxon>
        <taxon>Brassicales</taxon>
        <taxon>Brassicaceae</taxon>
        <taxon>Brassiceae</taxon>
        <taxon>Brassica</taxon>
    </lineage>
</organism>
<evidence type="ECO:0000313" key="10">
    <source>
        <dbReference type="EMBL" id="KAH0943991.1"/>
    </source>
</evidence>
<protein>
    <recommendedName>
        <fullName evidence="9">Protein kinase domain-containing protein</fullName>
    </recommendedName>
</protein>
<dbReference type="SMART" id="SM00220">
    <property type="entry name" value="S_TKc"/>
    <property type="match status" value="1"/>
</dbReference>
<accession>A0ABQ8EQY4</accession>
<reference evidence="10 11" key="1">
    <citation type="submission" date="2021-05" db="EMBL/GenBank/DDBJ databases">
        <title>Genome Assembly of Synthetic Allotetraploid Brassica napus Reveals Homoeologous Exchanges between Subgenomes.</title>
        <authorList>
            <person name="Davis J.T."/>
        </authorList>
    </citation>
    <scope>NUCLEOTIDE SEQUENCE [LARGE SCALE GENOMIC DNA]</scope>
    <source>
        <strain evidence="11">cv. Da-Ae</strain>
        <tissue evidence="10">Seedling</tissue>
    </source>
</reference>
<feature type="region of interest" description="Disordered" evidence="8">
    <location>
        <begin position="288"/>
        <end position="343"/>
    </location>
</feature>
<dbReference type="Gene3D" id="3.30.200.20">
    <property type="entry name" value="Phosphorylase Kinase, domain 1"/>
    <property type="match status" value="1"/>
</dbReference>
<keyword evidence="11" id="KW-1185">Reference proteome</keyword>
<gene>
    <name evidence="10" type="ORF">HID58_003628</name>
</gene>
<evidence type="ECO:0000256" key="8">
    <source>
        <dbReference type="SAM" id="MobiDB-lite"/>
    </source>
</evidence>
<dbReference type="PROSITE" id="PS50011">
    <property type="entry name" value="PROTEIN_KINASE_DOM"/>
    <property type="match status" value="1"/>
</dbReference>
<keyword evidence="1 7" id="KW-0723">Serine/threonine-protein kinase</keyword>
<comment type="similarity">
    <text evidence="7">Belongs to the protein kinase superfamily.</text>
</comment>
<dbReference type="InterPro" id="IPR011009">
    <property type="entry name" value="Kinase-like_dom_sf"/>
</dbReference>
<dbReference type="PANTHER" id="PTHR47973">
    <property type="entry name" value="CYSTEINE-RICH RECEPTOR-LIKE PROTEIN KINASE 3"/>
    <property type="match status" value="1"/>
</dbReference>
<sequence>MGFVMHFNCFGLLDMCKGNDHLGQKEAEEICTDNVRVFSYNSLRSATDNFHPTNRIGGGGFGVVFRGVLRDGTQVAVKSLSAESKQGTREFLTEINLISNIHHPNLVNLIGCCVEGNNRILVYEYLENNSLSSVLLGSRSKYVPLDWSKRAAICVGTASGLAFLHEEVEPPVVHRDIKASNVLLDRNFSPKIGDFGLAKLFPDNVTHVSTRVAGTVWKLREEGRLLECVDPDLTKFPQDEVIRFIKVALFCTQAAAQKRPNMKQVVEMLSRKELNLNEAALTEPGVYRGVNKGRNHRGLGLRGGTSQESSSTQGYKGKSSAAPQGSSSASVITYQSITEMAPR</sequence>
<dbReference type="PROSITE" id="PS00107">
    <property type="entry name" value="PROTEIN_KINASE_ATP"/>
    <property type="match status" value="1"/>
</dbReference>
<keyword evidence="2" id="KW-0808">Transferase</keyword>
<keyword evidence="3 6" id="KW-0547">Nucleotide-binding</keyword>
<evidence type="ECO:0000256" key="5">
    <source>
        <dbReference type="ARBA" id="ARBA00022840"/>
    </source>
</evidence>
<keyword evidence="4" id="KW-0418">Kinase</keyword>
<evidence type="ECO:0000313" key="11">
    <source>
        <dbReference type="Proteomes" id="UP000824890"/>
    </source>
</evidence>
<dbReference type="InterPro" id="IPR017441">
    <property type="entry name" value="Protein_kinase_ATP_BS"/>
</dbReference>
<dbReference type="InterPro" id="IPR008271">
    <property type="entry name" value="Ser/Thr_kinase_AS"/>
</dbReference>
<dbReference type="Proteomes" id="UP000824890">
    <property type="component" value="Unassembled WGS sequence"/>
</dbReference>
<evidence type="ECO:0000256" key="3">
    <source>
        <dbReference type="ARBA" id="ARBA00022741"/>
    </source>
</evidence>